<dbReference type="EMBL" id="AJJU01000013">
    <property type="protein sequence ID" value="EID74047.1"/>
    <property type="molecule type" value="Genomic_DNA"/>
</dbReference>
<dbReference type="Pfam" id="PF13155">
    <property type="entry name" value="Toprim_2"/>
    <property type="match status" value="1"/>
</dbReference>
<dbReference type="SUPFAM" id="SSF56731">
    <property type="entry name" value="DNA primase core"/>
    <property type="match status" value="1"/>
</dbReference>
<proteinExistence type="predicted"/>
<dbReference type="SUPFAM" id="SSF57783">
    <property type="entry name" value="Zinc beta-ribbon"/>
    <property type="match status" value="1"/>
</dbReference>
<dbReference type="GO" id="GO:0003677">
    <property type="term" value="F:DNA binding"/>
    <property type="evidence" value="ECO:0007669"/>
    <property type="project" value="InterPro"/>
</dbReference>
<comment type="caution">
    <text evidence="2">The sequence shown here is derived from an EMBL/GenBank/DDBJ whole genome shotgun (WGS) entry which is preliminary data.</text>
</comment>
<feature type="domain" description="Zinc finger CHC2-type" evidence="1">
    <location>
        <begin position="51"/>
        <end position="110"/>
    </location>
</feature>
<reference evidence="2 3" key="1">
    <citation type="journal article" date="2012" name="J. Bacteriol.">
        <title>Genome Sequence of the Halotolerant Bacterium Imtechella halotolerans K1T.</title>
        <authorList>
            <person name="Kumar S."/>
            <person name="Vikram S."/>
            <person name="Subramanian S."/>
            <person name="Raghava G.P."/>
            <person name="Pinnaka A.K."/>
        </authorList>
    </citation>
    <scope>NUCLEOTIDE SEQUENCE [LARGE SCALE GENOMIC DNA]</scope>
    <source>
        <strain evidence="2 3">K1</strain>
    </source>
</reference>
<dbReference type="AlphaFoldDB" id="I0WCD1"/>
<sequence length="303" mass="34897">MNIVILEEFHQNIKILNKTIWLMKKEILNCEKARSICIVLTLAKLGHFPKRKSEKEAWFLSPFRSETQASLKVSLKENYWIDFGSFEGGNVIDLVVKLKHCSVKDALIFLSGGIPNFSFHQQTILKQRTGKIEILKILTIQHLFLINFLKSRKILVSFAQNYCKEVWYNHNGKTFFAIGLENHLGGWELRNKYFKSSTSPKTFSLIPQGSDHLIVTEGMFDLLSLESLLNESLEGYDLMILNSLAFTRNISSYLKSYKTIKLYLDYDDSGSKATEYLLKIHSQAIDCRAVYKGYKDANEKLIS</sequence>
<dbReference type="eggNOG" id="COG0358">
    <property type="taxonomic scope" value="Bacteria"/>
</dbReference>
<dbReference type="Gene3D" id="3.90.580.10">
    <property type="entry name" value="Zinc finger, CHC2-type domain"/>
    <property type="match status" value="1"/>
</dbReference>
<gene>
    <name evidence="2" type="ORF">W5A_09465</name>
</gene>
<evidence type="ECO:0000313" key="3">
    <source>
        <dbReference type="Proteomes" id="UP000005938"/>
    </source>
</evidence>
<evidence type="ECO:0000259" key="1">
    <source>
        <dbReference type="Pfam" id="PF01807"/>
    </source>
</evidence>
<dbReference type="GO" id="GO:0006260">
    <property type="term" value="P:DNA replication"/>
    <property type="evidence" value="ECO:0007669"/>
    <property type="project" value="InterPro"/>
</dbReference>
<dbReference type="GO" id="GO:0008270">
    <property type="term" value="F:zinc ion binding"/>
    <property type="evidence" value="ECO:0007669"/>
    <property type="project" value="InterPro"/>
</dbReference>
<dbReference type="Proteomes" id="UP000005938">
    <property type="component" value="Unassembled WGS sequence"/>
</dbReference>
<organism evidence="2 3">
    <name type="scientific">Imtechella halotolerans K1</name>
    <dbReference type="NCBI Taxonomy" id="946077"/>
    <lineage>
        <taxon>Bacteria</taxon>
        <taxon>Pseudomonadati</taxon>
        <taxon>Bacteroidota</taxon>
        <taxon>Flavobacteriia</taxon>
        <taxon>Flavobacteriales</taxon>
        <taxon>Flavobacteriaceae</taxon>
        <taxon>Imtechella</taxon>
    </lineage>
</organism>
<evidence type="ECO:0000313" key="2">
    <source>
        <dbReference type="EMBL" id="EID74047.1"/>
    </source>
</evidence>
<accession>I0WCD1</accession>
<dbReference type="Gene3D" id="3.40.1360.10">
    <property type="match status" value="1"/>
</dbReference>
<dbReference type="InterPro" id="IPR036977">
    <property type="entry name" value="DNA_primase_Znf_CHC2"/>
</dbReference>
<dbReference type="GO" id="GO:0003899">
    <property type="term" value="F:DNA-directed RNA polymerase activity"/>
    <property type="evidence" value="ECO:0007669"/>
    <property type="project" value="InterPro"/>
</dbReference>
<protein>
    <submittedName>
        <fullName evidence="2">DNA primase</fullName>
    </submittedName>
</protein>
<dbReference type="Pfam" id="PF01807">
    <property type="entry name" value="Zn_ribbon_DnaG"/>
    <property type="match status" value="1"/>
</dbReference>
<keyword evidence="3" id="KW-1185">Reference proteome</keyword>
<dbReference type="PATRIC" id="fig|946077.3.peg.1912"/>
<name>I0WCD1_9FLAO</name>
<dbReference type="STRING" id="946077.W5A_09465"/>
<dbReference type="InterPro" id="IPR002694">
    <property type="entry name" value="Znf_CHC2"/>
</dbReference>